<name>A0A6A4VZK2_AMPAM</name>
<comment type="caution">
    <text evidence="3">The sequence shown here is derived from an EMBL/GenBank/DDBJ whole genome shotgun (WGS) entry which is preliminary data.</text>
</comment>
<dbReference type="InterPro" id="IPR002563">
    <property type="entry name" value="Flavin_Rdtase-like_dom"/>
</dbReference>
<keyword evidence="1" id="KW-0560">Oxidoreductase</keyword>
<evidence type="ECO:0000259" key="2">
    <source>
        <dbReference type="SMART" id="SM00903"/>
    </source>
</evidence>
<dbReference type="PANTHER" id="PTHR30466:SF1">
    <property type="entry name" value="FMN REDUCTASE (NADH) RUTF"/>
    <property type="match status" value="1"/>
</dbReference>
<dbReference type="InterPro" id="IPR050268">
    <property type="entry name" value="NADH-dep_flavin_reductase"/>
</dbReference>
<sequence>MVIPSSILSMGLLSPGRRLRSISSSLFGCRMQTSAAKSDEDEKKMQFLTVMREVPVPVVVVTAAASGGPRRGFTCSSFTSVSAHPPLVSVCIGQPSRFLRLVLDTGRFNVHVLAERQVSLSVHFARPPEKNEDQFDGISHTTDENGVPLLPDVAAGIRCSVFKSDIVGDHAVIYGEVLESTVAQDRPPMVFYQRSYHSLAEAAFMSAFERQTLPFEDWTHEAHIRMAWNYLRQHPLPEAERLIKQGIQRYNTVNKTRVSRGYHETVTCCFVRLVAAALRDPITGSANTFREFRRRNEYLWDSALVGRYYSPERINSEEARLRFVEPDRQPLPDVS</sequence>
<dbReference type="Proteomes" id="UP000440578">
    <property type="component" value="Unassembled WGS sequence"/>
</dbReference>
<evidence type="ECO:0000313" key="4">
    <source>
        <dbReference type="Proteomes" id="UP000440578"/>
    </source>
</evidence>
<feature type="domain" description="Flavin reductase like" evidence="2">
    <location>
        <begin position="51"/>
        <end position="198"/>
    </location>
</feature>
<dbReference type="AlphaFoldDB" id="A0A6A4VZK2"/>
<dbReference type="OrthoDB" id="6366887at2759"/>
<protein>
    <submittedName>
        <fullName evidence="3">Flavin reductase</fullName>
    </submittedName>
</protein>
<dbReference type="SUPFAM" id="SSF50475">
    <property type="entry name" value="FMN-binding split barrel"/>
    <property type="match status" value="1"/>
</dbReference>
<dbReference type="InterPro" id="IPR012349">
    <property type="entry name" value="Split_barrel_FMN-bd"/>
</dbReference>
<proteinExistence type="predicted"/>
<dbReference type="PANTHER" id="PTHR30466">
    <property type="entry name" value="FLAVIN REDUCTASE"/>
    <property type="match status" value="1"/>
</dbReference>
<reference evidence="3 4" key="1">
    <citation type="submission" date="2019-07" db="EMBL/GenBank/DDBJ databases">
        <title>Draft genome assembly of a fouling barnacle, Amphibalanus amphitrite (Darwin, 1854): The first reference genome for Thecostraca.</title>
        <authorList>
            <person name="Kim W."/>
        </authorList>
    </citation>
    <scope>NUCLEOTIDE SEQUENCE [LARGE SCALE GENOMIC DNA]</scope>
    <source>
        <strain evidence="3">SNU_AA5</strain>
        <tissue evidence="3">Soma without cirri and trophi</tissue>
    </source>
</reference>
<gene>
    <name evidence="3" type="primary">FRED</name>
    <name evidence="3" type="ORF">FJT64_027113</name>
</gene>
<keyword evidence="4" id="KW-1185">Reference proteome</keyword>
<evidence type="ECO:0000313" key="3">
    <source>
        <dbReference type="EMBL" id="KAF0300356.1"/>
    </source>
</evidence>
<dbReference type="EMBL" id="VIIS01001272">
    <property type="protein sequence ID" value="KAF0300356.1"/>
    <property type="molecule type" value="Genomic_DNA"/>
</dbReference>
<dbReference type="GO" id="GO:0010181">
    <property type="term" value="F:FMN binding"/>
    <property type="evidence" value="ECO:0007669"/>
    <property type="project" value="InterPro"/>
</dbReference>
<dbReference type="Gene3D" id="2.30.110.10">
    <property type="entry name" value="Electron Transport, Fmn-binding Protein, Chain A"/>
    <property type="match status" value="1"/>
</dbReference>
<accession>A0A6A4VZK2</accession>
<dbReference type="GO" id="GO:0042602">
    <property type="term" value="F:riboflavin reductase (NADPH) activity"/>
    <property type="evidence" value="ECO:0007669"/>
    <property type="project" value="TreeGrafter"/>
</dbReference>
<dbReference type="Pfam" id="PF01613">
    <property type="entry name" value="Flavin_Reduct"/>
    <property type="match status" value="1"/>
</dbReference>
<dbReference type="SMART" id="SM00903">
    <property type="entry name" value="Flavin_Reduct"/>
    <property type="match status" value="1"/>
</dbReference>
<organism evidence="3 4">
    <name type="scientific">Amphibalanus amphitrite</name>
    <name type="common">Striped barnacle</name>
    <name type="synonym">Balanus amphitrite</name>
    <dbReference type="NCBI Taxonomy" id="1232801"/>
    <lineage>
        <taxon>Eukaryota</taxon>
        <taxon>Metazoa</taxon>
        <taxon>Ecdysozoa</taxon>
        <taxon>Arthropoda</taxon>
        <taxon>Crustacea</taxon>
        <taxon>Multicrustacea</taxon>
        <taxon>Cirripedia</taxon>
        <taxon>Thoracica</taxon>
        <taxon>Thoracicalcarea</taxon>
        <taxon>Balanomorpha</taxon>
        <taxon>Balanoidea</taxon>
        <taxon>Balanidae</taxon>
        <taxon>Amphibalaninae</taxon>
        <taxon>Amphibalanus</taxon>
    </lineage>
</organism>
<evidence type="ECO:0000256" key="1">
    <source>
        <dbReference type="ARBA" id="ARBA00023002"/>
    </source>
</evidence>